<dbReference type="AlphaFoldDB" id="A0A4E0RJP9"/>
<feature type="transmembrane region" description="Helical" evidence="11">
    <location>
        <begin position="273"/>
        <end position="293"/>
    </location>
</feature>
<evidence type="ECO:0000256" key="3">
    <source>
        <dbReference type="ARBA" id="ARBA00022692"/>
    </source>
</evidence>
<evidence type="ECO:0000256" key="8">
    <source>
        <dbReference type="ARBA" id="ARBA00023136"/>
    </source>
</evidence>
<reference evidence="13" key="1">
    <citation type="submission" date="2019-03" db="EMBL/GenBank/DDBJ databases">
        <title>Improved annotation for the trematode Fasciola hepatica.</title>
        <authorList>
            <person name="Choi Y.-J."/>
            <person name="Martin J."/>
            <person name="Mitreva M."/>
        </authorList>
    </citation>
    <scope>NUCLEOTIDE SEQUENCE [LARGE SCALE GENOMIC DNA]</scope>
</reference>
<proteinExistence type="inferred from homology"/>
<gene>
    <name evidence="13" type="ORF">D915_000727</name>
</gene>
<keyword evidence="7" id="KW-0496">Mitochondrion</keyword>
<keyword evidence="4" id="KW-0999">Mitochondrion inner membrane</keyword>
<dbReference type="InterPro" id="IPR001708">
    <property type="entry name" value="YidC/ALB3/OXA1/COX18"/>
</dbReference>
<dbReference type="Proteomes" id="UP000230066">
    <property type="component" value="Unassembled WGS sequence"/>
</dbReference>
<keyword evidence="5" id="KW-0809">Transit peptide</keyword>
<comment type="similarity">
    <text evidence="2 9">Belongs to the OXA1/ALB3/YidC family.</text>
</comment>
<dbReference type="InterPro" id="IPR028055">
    <property type="entry name" value="YidC/Oxa/ALB_C"/>
</dbReference>
<dbReference type="CDD" id="cd20069">
    <property type="entry name" value="5TM_Oxa1-like"/>
    <property type="match status" value="1"/>
</dbReference>
<keyword evidence="8 11" id="KW-0472">Membrane</keyword>
<evidence type="ECO:0000256" key="7">
    <source>
        <dbReference type="ARBA" id="ARBA00023128"/>
    </source>
</evidence>
<evidence type="ECO:0000256" key="2">
    <source>
        <dbReference type="ARBA" id="ARBA00009877"/>
    </source>
</evidence>
<feature type="transmembrane region" description="Helical" evidence="11">
    <location>
        <begin position="194"/>
        <end position="216"/>
    </location>
</feature>
<sequence length="410" mass="45818">MISARLFGISRVYLLRTVIVNVSEQCHYSTTIHRGSQILCREQRGNFAVSKASNSTSAGNFTDVIPEPPLPPVAEQVLNALGEPSLSSLGLCSYWPSGWYQSLLETLHVSLDMPWWSAIAATTLVIRLSLFPFIISQRRNLAKYTEAMPTLTLLQERMTKARLSGDYFEMMRVSKEMQDFMQNREVNPLKSMKLLVIQIPIFLSVFAGIRGMTSLPVPSMRTGGLAWFSDLTIPDPYYLLPLLSMSSILLMVETGADMSTQAMTPIMRTLMRGFPCVGFFMVMNMPSALLWYWTVSNFISLVQATILRLPAVRTWLKLPASSKPPPTLAKKRGFVEGFRETMTNSKLLAELEARERLDAKSWQEAGRGHIPRTFAYDPTKSPVRAKGTIVDDDSAVSANTANRRTASGKN</sequence>
<evidence type="ECO:0000256" key="4">
    <source>
        <dbReference type="ARBA" id="ARBA00022792"/>
    </source>
</evidence>
<evidence type="ECO:0000256" key="9">
    <source>
        <dbReference type="RuleBase" id="RU003945"/>
    </source>
</evidence>
<dbReference type="GO" id="GO:0032977">
    <property type="term" value="F:membrane insertase activity"/>
    <property type="evidence" value="ECO:0007669"/>
    <property type="project" value="InterPro"/>
</dbReference>
<protein>
    <submittedName>
        <fullName evidence="13">Cytochrome oxid</fullName>
    </submittedName>
</protein>
<dbReference type="GO" id="GO:0005743">
    <property type="term" value="C:mitochondrial inner membrane"/>
    <property type="evidence" value="ECO:0007669"/>
    <property type="project" value="UniProtKB-SubCell"/>
</dbReference>
<name>A0A4E0RJP9_FASHE</name>
<dbReference type="NCBIfam" id="TIGR03592">
    <property type="entry name" value="yidC_oxa1_cterm"/>
    <property type="match status" value="1"/>
</dbReference>
<accession>A0A4E0RJP9</accession>
<evidence type="ECO:0000256" key="11">
    <source>
        <dbReference type="SAM" id="Phobius"/>
    </source>
</evidence>
<evidence type="ECO:0000256" key="6">
    <source>
        <dbReference type="ARBA" id="ARBA00022989"/>
    </source>
</evidence>
<dbReference type="PANTHER" id="PTHR12428">
    <property type="entry name" value="OXA1"/>
    <property type="match status" value="1"/>
</dbReference>
<dbReference type="PANTHER" id="PTHR12428:SF66">
    <property type="entry name" value="MITOCHONDRIAL INNER MEMBRANE PROTEIN OXA1L"/>
    <property type="match status" value="1"/>
</dbReference>
<feature type="transmembrane region" description="Helical" evidence="11">
    <location>
        <begin position="236"/>
        <end position="252"/>
    </location>
</feature>
<dbReference type="GO" id="GO:0032979">
    <property type="term" value="P:protein insertion into mitochondrial inner membrane from matrix"/>
    <property type="evidence" value="ECO:0007669"/>
    <property type="project" value="TreeGrafter"/>
</dbReference>
<keyword evidence="6 11" id="KW-1133">Transmembrane helix</keyword>
<dbReference type="Pfam" id="PF02096">
    <property type="entry name" value="60KD_IMP"/>
    <property type="match status" value="1"/>
</dbReference>
<organism evidence="13 14">
    <name type="scientific">Fasciola hepatica</name>
    <name type="common">Liver fluke</name>
    <dbReference type="NCBI Taxonomy" id="6192"/>
    <lineage>
        <taxon>Eukaryota</taxon>
        <taxon>Metazoa</taxon>
        <taxon>Spiralia</taxon>
        <taxon>Lophotrochozoa</taxon>
        <taxon>Platyhelminthes</taxon>
        <taxon>Trematoda</taxon>
        <taxon>Digenea</taxon>
        <taxon>Plagiorchiida</taxon>
        <taxon>Echinostomata</taxon>
        <taxon>Echinostomatoidea</taxon>
        <taxon>Fasciolidae</taxon>
        <taxon>Fasciola</taxon>
    </lineage>
</organism>
<feature type="compositionally biased region" description="Polar residues" evidence="10">
    <location>
        <begin position="396"/>
        <end position="410"/>
    </location>
</feature>
<dbReference type="EMBL" id="JXXN02000148">
    <property type="protein sequence ID" value="THD28456.1"/>
    <property type="molecule type" value="Genomic_DNA"/>
</dbReference>
<keyword evidence="3 9" id="KW-0812">Transmembrane</keyword>
<feature type="domain" description="Membrane insertase YidC/Oxa/ALB C-terminal" evidence="12">
    <location>
        <begin position="115"/>
        <end position="307"/>
    </location>
</feature>
<feature type="region of interest" description="Disordered" evidence="10">
    <location>
        <begin position="387"/>
        <end position="410"/>
    </location>
</feature>
<evidence type="ECO:0000256" key="1">
    <source>
        <dbReference type="ARBA" id="ARBA00004448"/>
    </source>
</evidence>
<evidence type="ECO:0000313" key="13">
    <source>
        <dbReference type="EMBL" id="THD28456.1"/>
    </source>
</evidence>
<evidence type="ECO:0000256" key="5">
    <source>
        <dbReference type="ARBA" id="ARBA00022946"/>
    </source>
</evidence>
<evidence type="ECO:0000259" key="12">
    <source>
        <dbReference type="Pfam" id="PF02096"/>
    </source>
</evidence>
<keyword evidence="14" id="KW-1185">Reference proteome</keyword>
<comment type="subcellular location">
    <subcellularLocation>
        <location evidence="9">Membrane</location>
        <topology evidence="9">Multi-pass membrane protein</topology>
    </subcellularLocation>
    <subcellularLocation>
        <location evidence="1">Mitochondrion inner membrane</location>
        <topology evidence="1">Multi-pass membrane protein</topology>
    </subcellularLocation>
</comment>
<comment type="caution">
    <text evidence="13">The sequence shown here is derived from an EMBL/GenBank/DDBJ whole genome shotgun (WGS) entry which is preliminary data.</text>
</comment>
<evidence type="ECO:0000313" key="14">
    <source>
        <dbReference type="Proteomes" id="UP000230066"/>
    </source>
</evidence>
<feature type="transmembrane region" description="Helical" evidence="11">
    <location>
        <begin position="115"/>
        <end position="135"/>
    </location>
</feature>
<evidence type="ECO:0000256" key="10">
    <source>
        <dbReference type="SAM" id="MobiDB-lite"/>
    </source>
</evidence>